<evidence type="ECO:0000256" key="1">
    <source>
        <dbReference type="SAM" id="MobiDB-lite"/>
    </source>
</evidence>
<feature type="compositionally biased region" description="Low complexity" evidence="1">
    <location>
        <begin position="162"/>
        <end position="172"/>
    </location>
</feature>
<accession>A0A081BUL4</accession>
<dbReference type="InterPro" id="IPR032033">
    <property type="entry name" value="Cytochrome_P460"/>
</dbReference>
<feature type="region of interest" description="Disordered" evidence="1">
    <location>
        <begin position="149"/>
        <end position="172"/>
    </location>
</feature>
<dbReference type="CDD" id="cd20716">
    <property type="entry name" value="cyt_P460_fam"/>
    <property type="match status" value="1"/>
</dbReference>
<reference evidence="3" key="1">
    <citation type="journal article" date="2015" name="PeerJ">
        <title>First genomic representation of candidate bacterial phylum KSB3 points to enhanced environmental sensing as a trigger of wastewater bulking.</title>
        <authorList>
            <person name="Sekiguchi Y."/>
            <person name="Ohashi A."/>
            <person name="Parks D.H."/>
            <person name="Yamauchi T."/>
            <person name="Tyson G.W."/>
            <person name="Hugenholtz P."/>
        </authorList>
    </citation>
    <scope>NUCLEOTIDE SEQUENCE [LARGE SCALE GENOMIC DNA]</scope>
</reference>
<keyword evidence="4" id="KW-1185">Reference proteome</keyword>
<dbReference type="Proteomes" id="UP000030661">
    <property type="component" value="Unassembled WGS sequence"/>
</dbReference>
<dbReference type="Gene3D" id="3.50.70.20">
    <property type="entry name" value="Cytochrome P460"/>
    <property type="match status" value="1"/>
</dbReference>
<gene>
    <name evidence="3" type="ORF">U27_02980</name>
</gene>
<dbReference type="EMBL" id="DF820464">
    <property type="protein sequence ID" value="GAK56019.1"/>
    <property type="molecule type" value="Genomic_DNA"/>
</dbReference>
<evidence type="ECO:0000259" key="2">
    <source>
        <dbReference type="Pfam" id="PF16694"/>
    </source>
</evidence>
<dbReference type="Pfam" id="PF16694">
    <property type="entry name" value="Cytochrome_P460"/>
    <property type="match status" value="1"/>
</dbReference>
<feature type="domain" description="Cytochrome P460" evidence="2">
    <location>
        <begin position="7"/>
        <end position="144"/>
    </location>
</feature>
<name>A0A081BUL4_VECG1</name>
<dbReference type="InterPro" id="IPR038142">
    <property type="entry name" value="Cytochrome_P460_sp"/>
</dbReference>
<protein>
    <recommendedName>
        <fullName evidence="2">Cytochrome P460 domain-containing protein</fullName>
    </recommendedName>
</protein>
<dbReference type="AlphaFoldDB" id="A0A081BUL4"/>
<organism evidence="3">
    <name type="scientific">Vecturithrix granuli</name>
    <dbReference type="NCBI Taxonomy" id="1499967"/>
    <lineage>
        <taxon>Bacteria</taxon>
        <taxon>Candidatus Moduliflexota</taxon>
        <taxon>Candidatus Vecturitrichia</taxon>
        <taxon>Candidatus Vecturitrichales</taxon>
        <taxon>Candidatus Vecturitrichaceae</taxon>
        <taxon>Candidatus Vecturithrix</taxon>
    </lineage>
</organism>
<evidence type="ECO:0000313" key="4">
    <source>
        <dbReference type="Proteomes" id="UP000030661"/>
    </source>
</evidence>
<sequence length="172" mass="19757">MAPPVAEYRTWDLTTTIELNYPVPGHLEHFRKIYINAIGYGVQPLEEGGQRTYNYPEGTIIVKELYADLSAPESGEEPIALDVMIKSPQHPAAQRGWLWILKNMEPQEERLIDHKFCCDCHTNANEPHPYGDQNPTGSHRDYVFFPPEHTLVQEPSPPKPSRYPYRSGYSTY</sequence>
<proteinExistence type="predicted"/>
<evidence type="ECO:0000313" key="3">
    <source>
        <dbReference type="EMBL" id="GAK56019.1"/>
    </source>
</evidence>
<dbReference type="eggNOG" id="ENOG5033P2R">
    <property type="taxonomic scope" value="Bacteria"/>
</dbReference>
<dbReference type="HOGENOM" id="CLU_132116_0_0_0"/>